<dbReference type="Pfam" id="PF02368">
    <property type="entry name" value="Big_2"/>
    <property type="match status" value="1"/>
</dbReference>
<dbReference type="RefSeq" id="WP_271713057.1">
    <property type="nucleotide sequence ID" value="NZ_AP024169.1"/>
</dbReference>
<dbReference type="InterPro" id="IPR002053">
    <property type="entry name" value="Glyco_hydro_25"/>
</dbReference>
<dbReference type="InterPro" id="IPR003961">
    <property type="entry name" value="FN3_dom"/>
</dbReference>
<dbReference type="InterPro" id="IPR013783">
    <property type="entry name" value="Ig-like_fold"/>
</dbReference>
<dbReference type="PROSITE" id="PS51904">
    <property type="entry name" value="GLYCOSYL_HYDROL_F25_2"/>
    <property type="match status" value="1"/>
</dbReference>
<evidence type="ECO:0000256" key="3">
    <source>
        <dbReference type="ARBA" id="ARBA00023295"/>
    </source>
</evidence>
<dbReference type="EMBL" id="AP024169">
    <property type="protein sequence ID" value="BCN31970.1"/>
    <property type="molecule type" value="Genomic_DNA"/>
</dbReference>
<dbReference type="CDD" id="cd00063">
    <property type="entry name" value="FN3"/>
    <property type="match status" value="1"/>
</dbReference>
<dbReference type="SUPFAM" id="SSF49265">
    <property type="entry name" value="Fibronectin type III"/>
    <property type="match status" value="2"/>
</dbReference>
<comment type="similarity">
    <text evidence="1">Belongs to the glycosyl hydrolase 25 family.</text>
</comment>
<dbReference type="Pfam" id="PF00041">
    <property type="entry name" value="fn3"/>
    <property type="match status" value="1"/>
</dbReference>
<dbReference type="SUPFAM" id="SSF51445">
    <property type="entry name" value="(Trans)glycosidases"/>
    <property type="match status" value="1"/>
</dbReference>
<dbReference type="InterPro" id="IPR018077">
    <property type="entry name" value="Glyco_hydro_fam25_subgr"/>
</dbReference>
<evidence type="ECO:0000313" key="5">
    <source>
        <dbReference type="EMBL" id="BCN31970.1"/>
    </source>
</evidence>
<evidence type="ECO:0000256" key="2">
    <source>
        <dbReference type="ARBA" id="ARBA00022801"/>
    </source>
</evidence>
<keyword evidence="3" id="KW-0326">Glycosidase</keyword>
<organism evidence="5 6">
    <name type="scientific">Anaeromicropila herbilytica</name>
    <dbReference type="NCBI Taxonomy" id="2785025"/>
    <lineage>
        <taxon>Bacteria</taxon>
        <taxon>Bacillati</taxon>
        <taxon>Bacillota</taxon>
        <taxon>Clostridia</taxon>
        <taxon>Lachnospirales</taxon>
        <taxon>Lachnospiraceae</taxon>
        <taxon>Anaeromicropila</taxon>
    </lineage>
</organism>
<dbReference type="SMART" id="SM00060">
    <property type="entry name" value="FN3"/>
    <property type="match status" value="3"/>
</dbReference>
<dbReference type="GO" id="GO:0009253">
    <property type="term" value="P:peptidoglycan catabolic process"/>
    <property type="evidence" value="ECO:0007669"/>
    <property type="project" value="InterPro"/>
</dbReference>
<dbReference type="GO" id="GO:0016052">
    <property type="term" value="P:carbohydrate catabolic process"/>
    <property type="evidence" value="ECO:0007669"/>
    <property type="project" value="TreeGrafter"/>
</dbReference>
<dbReference type="GO" id="GO:0016998">
    <property type="term" value="P:cell wall macromolecule catabolic process"/>
    <property type="evidence" value="ECO:0007669"/>
    <property type="project" value="InterPro"/>
</dbReference>
<dbReference type="GO" id="GO:0003796">
    <property type="term" value="F:lysozyme activity"/>
    <property type="evidence" value="ECO:0007669"/>
    <property type="project" value="InterPro"/>
</dbReference>
<evidence type="ECO:0000259" key="4">
    <source>
        <dbReference type="PROSITE" id="PS50853"/>
    </source>
</evidence>
<dbReference type="Pfam" id="PF01183">
    <property type="entry name" value="Glyco_hydro_25"/>
    <property type="match status" value="1"/>
</dbReference>
<dbReference type="AlphaFoldDB" id="A0A7R7ENS9"/>
<dbReference type="SUPFAM" id="SSF49373">
    <property type="entry name" value="Invasin/intimin cell-adhesion fragments"/>
    <property type="match status" value="1"/>
</dbReference>
<dbReference type="CDD" id="cd06414">
    <property type="entry name" value="GH25_LytC-like"/>
    <property type="match status" value="1"/>
</dbReference>
<protein>
    <recommendedName>
        <fullName evidence="4">Fibronectin type-III domain-containing protein</fullName>
    </recommendedName>
</protein>
<feature type="domain" description="Fibronectin type-III" evidence="4">
    <location>
        <begin position="34"/>
        <end position="125"/>
    </location>
</feature>
<dbReference type="PANTHER" id="PTHR34135:SF2">
    <property type="entry name" value="LYSOZYME"/>
    <property type="match status" value="1"/>
</dbReference>
<dbReference type="SMART" id="SM00641">
    <property type="entry name" value="Glyco_25"/>
    <property type="match status" value="1"/>
</dbReference>
<evidence type="ECO:0000313" key="6">
    <source>
        <dbReference type="Proteomes" id="UP000595897"/>
    </source>
</evidence>
<accession>A0A7R7ENS9</accession>
<feature type="domain" description="Fibronectin type-III" evidence="4">
    <location>
        <begin position="126"/>
        <end position="217"/>
    </location>
</feature>
<dbReference type="PANTHER" id="PTHR34135">
    <property type="entry name" value="LYSOZYME"/>
    <property type="match status" value="1"/>
</dbReference>
<sequence>MKGIKNNFSIILLFLIITGGLVLPEMSASAATKAPSKPGSVKAVSYSYNSSYISWNTVSGVSGYKVYRATSSKGTYKLIMTTTAHTYKNTGLTTGTTYYYKIKAYKITSSKMTYSSFSTATKAKPIPSSPTLVKTTSSYDSVNISWGGVAGATRYQLFRSTSKTGTYKSIATIKGKSYKDKTVSTGTTYYYKVRACKTVGKASVYSNYSVVVCTKPSLSAPSSLSVQSSTESSIQLSWKSTSGASGYQLYRATQNAGTYELLATVSTTSYDDSELTSGTTYYYKVRAYRKVDQKKVYSSYSSSISKKISQADVQSVSLNKTSNTLALGETYTLKASITPQNATNKSVTWKSSDKTVATVSSKGKITAVATGSAIIYVTTDDGEKTATCKVTVKNAEIKGIDVSKWQGNIDWEAVEEDGVEFAMLRASYGSSSVDPMFEKNYQGAKDNGIAVGAYHYSYATTVAKATTEVEFFIKQLEGKTFEYPVCVDIEDSSQSKLSKDTLTKIALVYLDKLKEAGYYPVIYTNKTWFTTKLDDTKLEDYDHWLAQWGSSITYSGAVGLWQYSSSGSVNGISGRVDVNTSFVDYASKIKLLNLNGF</sequence>
<dbReference type="InterPro" id="IPR017853">
    <property type="entry name" value="GH"/>
</dbReference>
<dbReference type="Gene3D" id="3.20.20.80">
    <property type="entry name" value="Glycosidases"/>
    <property type="match status" value="1"/>
</dbReference>
<gene>
    <name evidence="5" type="ORF">bsdtb5_32650</name>
</gene>
<evidence type="ECO:0000256" key="1">
    <source>
        <dbReference type="ARBA" id="ARBA00010646"/>
    </source>
</evidence>
<dbReference type="InterPro" id="IPR008964">
    <property type="entry name" value="Invasin/intimin_cell_adhesion"/>
</dbReference>
<name>A0A7R7ENS9_9FIRM</name>
<dbReference type="InterPro" id="IPR036116">
    <property type="entry name" value="FN3_sf"/>
</dbReference>
<dbReference type="Gene3D" id="2.60.40.1080">
    <property type="match status" value="1"/>
</dbReference>
<proteinExistence type="inferred from homology"/>
<dbReference type="Proteomes" id="UP000595897">
    <property type="component" value="Chromosome"/>
</dbReference>
<feature type="domain" description="Fibronectin type-III" evidence="4">
    <location>
        <begin position="220"/>
        <end position="311"/>
    </location>
</feature>
<dbReference type="InterPro" id="IPR003343">
    <property type="entry name" value="Big_2"/>
</dbReference>
<dbReference type="SMART" id="SM00635">
    <property type="entry name" value="BID_2"/>
    <property type="match status" value="1"/>
</dbReference>
<keyword evidence="6" id="KW-1185">Reference proteome</keyword>
<dbReference type="Gene3D" id="2.60.40.10">
    <property type="entry name" value="Immunoglobulins"/>
    <property type="match status" value="3"/>
</dbReference>
<keyword evidence="2" id="KW-0378">Hydrolase</keyword>
<dbReference type="KEGG" id="ahb:bsdtb5_32650"/>
<reference evidence="5 6" key="1">
    <citation type="submission" date="2020-11" db="EMBL/GenBank/DDBJ databases">
        <title>Draft genome sequencing of a Lachnospiraceae strain isolated from anoxic soil subjected to BSD treatment.</title>
        <authorList>
            <person name="Uek A."/>
            <person name="Tonouchi A."/>
        </authorList>
    </citation>
    <scope>NUCLEOTIDE SEQUENCE [LARGE SCALE GENOMIC DNA]</scope>
    <source>
        <strain evidence="5 6">TB5</strain>
    </source>
</reference>
<dbReference type="PROSITE" id="PS50853">
    <property type="entry name" value="FN3"/>
    <property type="match status" value="3"/>
</dbReference>